<evidence type="ECO:0000313" key="4">
    <source>
        <dbReference type="EMBL" id="GJD94767.1"/>
    </source>
</evidence>
<feature type="signal peptide" evidence="3">
    <location>
        <begin position="1"/>
        <end position="40"/>
    </location>
</feature>
<keyword evidence="2" id="KW-0378">Hydrolase</keyword>
<dbReference type="NCBIfam" id="TIGR01840">
    <property type="entry name" value="esterase_phb"/>
    <property type="match status" value="1"/>
</dbReference>
<dbReference type="PANTHER" id="PTHR43037">
    <property type="entry name" value="UNNAMED PRODUCT-RELATED"/>
    <property type="match status" value="1"/>
</dbReference>
<dbReference type="PANTHER" id="PTHR43037:SF1">
    <property type="entry name" value="BLL1128 PROTEIN"/>
    <property type="match status" value="1"/>
</dbReference>
<evidence type="ECO:0000256" key="3">
    <source>
        <dbReference type="SAM" id="SignalP"/>
    </source>
</evidence>
<dbReference type="EMBL" id="BPQP01000029">
    <property type="protein sequence ID" value="GJD94767.1"/>
    <property type="molecule type" value="Genomic_DNA"/>
</dbReference>
<dbReference type="Gene3D" id="3.40.50.1820">
    <property type="entry name" value="alpha/beta hydrolase"/>
    <property type="match status" value="1"/>
</dbReference>
<proteinExistence type="predicted"/>
<keyword evidence="1 3" id="KW-0732">Signal</keyword>
<evidence type="ECO:0000256" key="2">
    <source>
        <dbReference type="ARBA" id="ARBA00022801"/>
    </source>
</evidence>
<organism evidence="4 5">
    <name type="scientific">Methylobacterium iners</name>
    <dbReference type="NCBI Taxonomy" id="418707"/>
    <lineage>
        <taxon>Bacteria</taxon>
        <taxon>Pseudomonadati</taxon>
        <taxon>Pseudomonadota</taxon>
        <taxon>Alphaproteobacteria</taxon>
        <taxon>Hyphomicrobiales</taxon>
        <taxon>Methylobacteriaceae</taxon>
        <taxon>Methylobacterium</taxon>
    </lineage>
</organism>
<dbReference type="InterPro" id="IPR010126">
    <property type="entry name" value="Esterase_phb"/>
</dbReference>
<sequence>MLAWGLRLCLLSRASQCTNQVMRLLATCALTGCVVSAAHAAETVQATSPRANPGHLRMYKYVPDSLPAGAPLVVALHGCKQSAESFDDESGWTASADALQFALLLPEQQEANHRDRCFRFFSSGHNRRDRGEAASIRAMIEEMKASHGIDPGRIFVTGLSAGGGMTAVMLAAYPEVFQAGAIIAGLPYGCASTSGSIALAWQRYWTDLWYGEGAWATVRCGITPDGFPGRLTVASRTPEEWRERLAEAGGRRPAVWPRVSLWQGDQDGRVDPANLAELMKQWTAAHGVDQTSDEESLLGSPPTHRHRTYQDAQGRVRVETNEVAGLGHALPVSPGSGCGRLGRSFEDVGVCAATSIASSWGLSR</sequence>
<dbReference type="InterPro" id="IPR050955">
    <property type="entry name" value="Plant_Biomass_Hydrol_Est"/>
</dbReference>
<evidence type="ECO:0000313" key="5">
    <source>
        <dbReference type="Proteomes" id="UP001055125"/>
    </source>
</evidence>
<feature type="chain" id="PRO_5046698963" description="Esterase" evidence="3">
    <location>
        <begin position="41"/>
        <end position="364"/>
    </location>
</feature>
<name>A0ABQ4RYX2_9HYPH</name>
<dbReference type="SUPFAM" id="SSF53474">
    <property type="entry name" value="alpha/beta-Hydrolases"/>
    <property type="match status" value="2"/>
</dbReference>
<evidence type="ECO:0008006" key="6">
    <source>
        <dbReference type="Google" id="ProtNLM"/>
    </source>
</evidence>
<evidence type="ECO:0000256" key="1">
    <source>
        <dbReference type="ARBA" id="ARBA00022729"/>
    </source>
</evidence>
<comment type="caution">
    <text evidence="4">The sequence shown here is derived from an EMBL/GenBank/DDBJ whole genome shotgun (WGS) entry which is preliminary data.</text>
</comment>
<keyword evidence="5" id="KW-1185">Reference proteome</keyword>
<dbReference type="InterPro" id="IPR029058">
    <property type="entry name" value="AB_hydrolase_fold"/>
</dbReference>
<gene>
    <name evidence="4" type="ORF">OCOJLMKI_1971</name>
</gene>
<reference evidence="4" key="1">
    <citation type="journal article" date="2021" name="Front. Microbiol.">
        <title>Comprehensive Comparative Genomics and Phenotyping of Methylobacterium Species.</title>
        <authorList>
            <person name="Alessa O."/>
            <person name="Ogura Y."/>
            <person name="Fujitani Y."/>
            <person name="Takami H."/>
            <person name="Hayashi T."/>
            <person name="Sahin N."/>
            <person name="Tani A."/>
        </authorList>
    </citation>
    <scope>NUCLEOTIDE SEQUENCE</scope>
    <source>
        <strain evidence="4">DSM 19015</strain>
    </source>
</reference>
<protein>
    <recommendedName>
        <fullName evidence="6">Esterase</fullName>
    </recommendedName>
</protein>
<dbReference type="Proteomes" id="UP001055125">
    <property type="component" value="Unassembled WGS sequence"/>
</dbReference>
<reference evidence="4" key="2">
    <citation type="submission" date="2021-08" db="EMBL/GenBank/DDBJ databases">
        <authorList>
            <person name="Tani A."/>
            <person name="Ola A."/>
            <person name="Ogura Y."/>
            <person name="Katsura K."/>
            <person name="Hayashi T."/>
        </authorList>
    </citation>
    <scope>NUCLEOTIDE SEQUENCE</scope>
    <source>
        <strain evidence="4">DSM 19015</strain>
    </source>
</reference>
<dbReference type="Pfam" id="PF10503">
    <property type="entry name" value="Esterase_PHB"/>
    <property type="match status" value="1"/>
</dbReference>
<accession>A0ABQ4RYX2</accession>